<dbReference type="AlphaFoldDB" id="A0A9P0HX29"/>
<evidence type="ECO:0000313" key="2">
    <source>
        <dbReference type="Proteomes" id="UP001153321"/>
    </source>
</evidence>
<gene>
    <name evidence="1" type="ORF">SPLIT_LOCUS2355</name>
</gene>
<reference evidence="1" key="1">
    <citation type="submission" date="2022-02" db="EMBL/GenBank/DDBJ databases">
        <authorList>
            <person name="King R."/>
        </authorList>
    </citation>
    <scope>NUCLEOTIDE SEQUENCE</scope>
</reference>
<evidence type="ECO:0000313" key="1">
    <source>
        <dbReference type="EMBL" id="CAH1636994.1"/>
    </source>
</evidence>
<dbReference type="EMBL" id="LR824545">
    <property type="protein sequence ID" value="CAH1636994.1"/>
    <property type="molecule type" value="Genomic_DNA"/>
</dbReference>
<proteinExistence type="predicted"/>
<sequence>MTIRRRKAARGESARDFCTQAATIGDIITSLHLNCGIKASRVCRALRQGHISLWRSDYRSAKGGVERLYVSKVSGRRTAGDESLRHRCAANVRNRPRCRPTTCGRYVRNVTSLR</sequence>
<name>A0A9P0HX29_SPOLI</name>
<organism evidence="1 2">
    <name type="scientific">Spodoptera littoralis</name>
    <name type="common">Egyptian cotton leafworm</name>
    <dbReference type="NCBI Taxonomy" id="7109"/>
    <lineage>
        <taxon>Eukaryota</taxon>
        <taxon>Metazoa</taxon>
        <taxon>Ecdysozoa</taxon>
        <taxon>Arthropoda</taxon>
        <taxon>Hexapoda</taxon>
        <taxon>Insecta</taxon>
        <taxon>Pterygota</taxon>
        <taxon>Neoptera</taxon>
        <taxon>Endopterygota</taxon>
        <taxon>Lepidoptera</taxon>
        <taxon>Glossata</taxon>
        <taxon>Ditrysia</taxon>
        <taxon>Noctuoidea</taxon>
        <taxon>Noctuidae</taxon>
        <taxon>Amphipyrinae</taxon>
        <taxon>Spodoptera</taxon>
    </lineage>
</organism>
<keyword evidence="2" id="KW-1185">Reference proteome</keyword>
<accession>A0A9P0HX29</accession>
<dbReference type="Proteomes" id="UP001153321">
    <property type="component" value="Chromosome 14"/>
</dbReference>
<protein>
    <submittedName>
        <fullName evidence="1">Uncharacterized protein</fullName>
    </submittedName>
</protein>